<protein>
    <recommendedName>
        <fullName evidence="3">Phage tail tape measure protein</fullName>
    </recommendedName>
</protein>
<evidence type="ECO:0000313" key="2">
    <source>
        <dbReference type="Proteomes" id="UP000502136"/>
    </source>
</evidence>
<accession>A0A6H2GZC2</accession>
<evidence type="ECO:0008006" key="3">
    <source>
        <dbReference type="Google" id="ProtNLM"/>
    </source>
</evidence>
<evidence type="ECO:0000313" key="1">
    <source>
        <dbReference type="EMBL" id="QJC52783.1"/>
    </source>
</evidence>
<dbReference type="AlphaFoldDB" id="A0A6H2GZC2"/>
<dbReference type="EMBL" id="CP051428">
    <property type="protein sequence ID" value="QJC52783.1"/>
    <property type="molecule type" value="Genomic_DNA"/>
</dbReference>
<reference evidence="1 2" key="1">
    <citation type="submission" date="2020-04" db="EMBL/GenBank/DDBJ databases">
        <title>Novel Paenibacillus strain UniB2 isolated from commercial digestive syrup.</title>
        <authorList>
            <person name="Thorat V."/>
            <person name="Kirdat K."/>
            <person name="Tiwarekar B."/>
            <person name="Yadav A."/>
        </authorList>
    </citation>
    <scope>NUCLEOTIDE SEQUENCE [LARGE SCALE GENOMIC DNA]</scope>
    <source>
        <strain evidence="1 2">UniB2</strain>
    </source>
</reference>
<sequence length="612" mass="66055">MRLTSVISLRDNYSAVMQRAKKNTDTFARSVQTVRKQMDAEEKKRRQIRMNNTPAMKAMKEVEKRTKAIRNAAVVVTAHAQRFNAQIRPAVNTIKWMTKTPFKVTVKAVDMASSGLRGLTNTLKVLSKPLIIGGGLAAAGGAALYQQSLSGASMLERQMISMTHFLGVNNPKKGKEWAGQEAQRFISDLRKNADLTPFDTDEVIATGTRALGIAGGKTKPAMSLLRLAEDMTALTPGKSLSDAIEALADMATGETERMKEFGFKISQAQIKAAGGDWAKIKNGSGIGLTQMFRGGAEKLGQSSYGLWSTITGTMKSGVTNMGTKTLEYLKPELKRWADFLSGGGATKLFDAGSNMMASFTRSVVEKGKQAWEYIKTTFIDNPQFQDMDLVAKVKFAFGKLKEQFDGWYENEGGRETLANVSTKIGDVIGEGLKNSQSIVDAALQVGKNIGSGLVDGLFSVVKDHPLLSGIAVGAATPGGLQAKVVVGTTTAAAGKATKEAPKVVVPSMALSDAMTKDAPLKPVYDKINGWIYDQLGIKRAMGQHTVPRDNWPVLLHQGEQVLTAQESKTAGSAGVRPIEIHLHDPIVRDESDFARLAQMFRETFESVSLNGG</sequence>
<dbReference type="RefSeq" id="WP_168908335.1">
    <property type="nucleotide sequence ID" value="NZ_CP051428.1"/>
</dbReference>
<gene>
    <name evidence="1" type="ORF">HGI30_15220</name>
</gene>
<name>A0A6H2GZC2_9BACL</name>
<dbReference type="KEGG" id="palr:HGI30_15220"/>
<keyword evidence="2" id="KW-1185">Reference proteome</keyword>
<dbReference type="Proteomes" id="UP000502136">
    <property type="component" value="Chromosome"/>
</dbReference>
<organism evidence="1 2">
    <name type="scientific">Paenibacillus albicereus</name>
    <dbReference type="NCBI Taxonomy" id="2726185"/>
    <lineage>
        <taxon>Bacteria</taxon>
        <taxon>Bacillati</taxon>
        <taxon>Bacillota</taxon>
        <taxon>Bacilli</taxon>
        <taxon>Bacillales</taxon>
        <taxon>Paenibacillaceae</taxon>
        <taxon>Paenibacillus</taxon>
    </lineage>
</organism>
<proteinExistence type="predicted"/>